<dbReference type="Proteomes" id="UP000078397">
    <property type="component" value="Unassembled WGS sequence"/>
</dbReference>
<evidence type="ECO:0000313" key="2">
    <source>
        <dbReference type="Proteomes" id="UP000078397"/>
    </source>
</evidence>
<organism evidence="1 2">
    <name type="scientific">Pochonia chlamydosporia 170</name>
    <dbReference type="NCBI Taxonomy" id="1380566"/>
    <lineage>
        <taxon>Eukaryota</taxon>
        <taxon>Fungi</taxon>
        <taxon>Dikarya</taxon>
        <taxon>Ascomycota</taxon>
        <taxon>Pezizomycotina</taxon>
        <taxon>Sordariomycetes</taxon>
        <taxon>Hypocreomycetidae</taxon>
        <taxon>Hypocreales</taxon>
        <taxon>Clavicipitaceae</taxon>
        <taxon>Pochonia</taxon>
    </lineage>
</organism>
<sequence length="156" mass="17861">MLVRHKLRDLIQTFRMEETERKENKQTGRRIRRSTRCNNFRRKERENRLQHGVIRLIPLPPLVLLRSLLVSPISGPNAGGASSCSLRPTPCCPGRLLGVNSLDRTDAIAQFCCPSIGCHGRRDSVDGLRRLRVKFPRHLFLVYHVFGKKTLLPVSK</sequence>
<gene>
    <name evidence="1" type="ORF">VFPPC_17636</name>
</gene>
<proteinExistence type="predicted"/>
<dbReference type="RefSeq" id="XP_022285634.1">
    <property type="nucleotide sequence ID" value="XM_022429328.1"/>
</dbReference>
<dbReference type="KEGG" id="pchm:VFPPC_17636"/>
<reference evidence="1 2" key="1">
    <citation type="journal article" date="2016" name="PLoS Pathog.">
        <title>Biosynthesis of antibiotic leucinostatins in bio-control fungus Purpureocillium lilacinum and their inhibition on phytophthora revealed by genome mining.</title>
        <authorList>
            <person name="Wang G."/>
            <person name="Liu Z."/>
            <person name="Lin R."/>
            <person name="Li E."/>
            <person name="Mao Z."/>
            <person name="Ling J."/>
            <person name="Yang Y."/>
            <person name="Yin W.B."/>
            <person name="Xie B."/>
        </authorList>
    </citation>
    <scope>NUCLEOTIDE SEQUENCE [LARGE SCALE GENOMIC DNA]</scope>
    <source>
        <strain evidence="1">170</strain>
    </source>
</reference>
<name>A0A219AQX3_METCM</name>
<protein>
    <submittedName>
        <fullName evidence="1">Uncharacterized protein</fullName>
    </submittedName>
</protein>
<evidence type="ECO:0000313" key="1">
    <source>
        <dbReference type="EMBL" id="OWT43188.1"/>
    </source>
</evidence>
<dbReference type="GeneID" id="33936572"/>
<comment type="caution">
    <text evidence="1">The sequence shown here is derived from an EMBL/GenBank/DDBJ whole genome shotgun (WGS) entry which is preliminary data.</text>
</comment>
<keyword evidence="2" id="KW-1185">Reference proteome</keyword>
<dbReference type="EMBL" id="LSBJ02000003">
    <property type="protein sequence ID" value="OWT43188.1"/>
    <property type="molecule type" value="Genomic_DNA"/>
</dbReference>
<dbReference type="AlphaFoldDB" id="A0A219AQX3"/>
<accession>A0A219AQX3</accession>